<evidence type="ECO:0000256" key="1">
    <source>
        <dbReference type="SAM" id="MobiDB-lite"/>
    </source>
</evidence>
<evidence type="ECO:0000313" key="3">
    <source>
        <dbReference type="EMBL" id="CAE0825487.1"/>
    </source>
</evidence>
<gene>
    <name evidence="3" type="ORF">EGYM00163_LOCUS36736</name>
</gene>
<protein>
    <submittedName>
        <fullName evidence="3">Uncharacterized protein</fullName>
    </submittedName>
</protein>
<dbReference type="AlphaFoldDB" id="A0A7S4G547"/>
<accession>A0A7S4G547</accession>
<dbReference type="EMBL" id="HBJA01106343">
    <property type="protein sequence ID" value="CAE0825487.1"/>
    <property type="molecule type" value="Transcribed_RNA"/>
</dbReference>
<reference evidence="3" key="1">
    <citation type="submission" date="2021-01" db="EMBL/GenBank/DDBJ databases">
        <authorList>
            <person name="Corre E."/>
            <person name="Pelletier E."/>
            <person name="Niang G."/>
            <person name="Scheremetjew M."/>
            <person name="Finn R."/>
            <person name="Kale V."/>
            <person name="Holt S."/>
            <person name="Cochrane G."/>
            <person name="Meng A."/>
            <person name="Brown T."/>
            <person name="Cohen L."/>
        </authorList>
    </citation>
    <scope>NUCLEOTIDE SEQUENCE</scope>
    <source>
        <strain evidence="3">CCMP1594</strain>
    </source>
</reference>
<name>A0A7S4G547_9EUGL</name>
<feature type="region of interest" description="Disordered" evidence="1">
    <location>
        <begin position="78"/>
        <end position="122"/>
    </location>
</feature>
<feature type="signal peptide" evidence="2">
    <location>
        <begin position="1"/>
        <end position="21"/>
    </location>
</feature>
<sequence>MPGINICALFTGAAIAGAGNAGSYQTNPTNSFVWRIEPGQGYCMERVHRAFGETNASLTKGLTSDVTCDTSTDALVPFRGRGNTARGRSESGCDEAQNFGRQNGLGGGGDVATGPIVTKKWN</sequence>
<evidence type="ECO:0000256" key="2">
    <source>
        <dbReference type="SAM" id="SignalP"/>
    </source>
</evidence>
<organism evidence="3">
    <name type="scientific">Eutreptiella gymnastica</name>
    <dbReference type="NCBI Taxonomy" id="73025"/>
    <lineage>
        <taxon>Eukaryota</taxon>
        <taxon>Discoba</taxon>
        <taxon>Euglenozoa</taxon>
        <taxon>Euglenida</taxon>
        <taxon>Spirocuta</taxon>
        <taxon>Euglenophyceae</taxon>
        <taxon>Eutreptiales</taxon>
        <taxon>Eutreptiaceae</taxon>
        <taxon>Eutreptiella</taxon>
    </lineage>
</organism>
<keyword evidence="2" id="KW-0732">Signal</keyword>
<feature type="chain" id="PRO_5030940804" evidence="2">
    <location>
        <begin position="22"/>
        <end position="122"/>
    </location>
</feature>
<proteinExistence type="predicted"/>